<keyword evidence="1" id="KW-0805">Transcription regulation</keyword>
<dbReference type="PANTHER" id="PTHR43280:SF28">
    <property type="entry name" value="HTH-TYPE TRANSCRIPTIONAL ACTIVATOR RHAS"/>
    <property type="match status" value="1"/>
</dbReference>
<dbReference type="AlphaFoldDB" id="A0A9D1EAM7"/>
<dbReference type="Pfam" id="PF12833">
    <property type="entry name" value="HTH_18"/>
    <property type="match status" value="1"/>
</dbReference>
<keyword evidence="2" id="KW-0238">DNA-binding</keyword>
<dbReference type="Gene3D" id="1.10.10.60">
    <property type="entry name" value="Homeodomain-like"/>
    <property type="match status" value="2"/>
</dbReference>
<accession>A0A9D1EAM7</accession>
<dbReference type="SUPFAM" id="SSF46689">
    <property type="entry name" value="Homeodomain-like"/>
    <property type="match status" value="1"/>
</dbReference>
<feature type="domain" description="HTH araC/xylS-type" evidence="4">
    <location>
        <begin position="176"/>
        <end position="276"/>
    </location>
</feature>
<dbReference type="PANTHER" id="PTHR43280">
    <property type="entry name" value="ARAC-FAMILY TRANSCRIPTIONAL REGULATOR"/>
    <property type="match status" value="1"/>
</dbReference>
<dbReference type="GO" id="GO:0003700">
    <property type="term" value="F:DNA-binding transcription factor activity"/>
    <property type="evidence" value="ECO:0007669"/>
    <property type="project" value="InterPro"/>
</dbReference>
<evidence type="ECO:0000313" key="6">
    <source>
        <dbReference type="Proteomes" id="UP000823912"/>
    </source>
</evidence>
<dbReference type="InterPro" id="IPR009057">
    <property type="entry name" value="Homeodomain-like_sf"/>
</dbReference>
<reference evidence="5" key="1">
    <citation type="submission" date="2020-10" db="EMBL/GenBank/DDBJ databases">
        <authorList>
            <person name="Gilroy R."/>
        </authorList>
    </citation>
    <scope>NUCLEOTIDE SEQUENCE</scope>
    <source>
        <strain evidence="5">ChiSjej5B23-6657</strain>
    </source>
</reference>
<dbReference type="PRINTS" id="PR00032">
    <property type="entry name" value="HTHARAC"/>
</dbReference>
<dbReference type="Proteomes" id="UP000823912">
    <property type="component" value="Unassembled WGS sequence"/>
</dbReference>
<proteinExistence type="predicted"/>
<evidence type="ECO:0000256" key="1">
    <source>
        <dbReference type="ARBA" id="ARBA00023015"/>
    </source>
</evidence>
<gene>
    <name evidence="5" type="ORF">IAA55_08405</name>
</gene>
<evidence type="ECO:0000256" key="2">
    <source>
        <dbReference type="ARBA" id="ARBA00023125"/>
    </source>
</evidence>
<dbReference type="SMART" id="SM00342">
    <property type="entry name" value="HTH_ARAC"/>
    <property type="match status" value="1"/>
</dbReference>
<dbReference type="GO" id="GO:0043565">
    <property type="term" value="F:sequence-specific DNA binding"/>
    <property type="evidence" value="ECO:0007669"/>
    <property type="project" value="InterPro"/>
</dbReference>
<comment type="caution">
    <text evidence="5">The sequence shown here is derived from an EMBL/GenBank/DDBJ whole genome shotgun (WGS) entry which is preliminary data.</text>
</comment>
<organism evidence="5 6">
    <name type="scientific">Candidatus Pullilachnospira gallistercoris</name>
    <dbReference type="NCBI Taxonomy" id="2840911"/>
    <lineage>
        <taxon>Bacteria</taxon>
        <taxon>Bacillati</taxon>
        <taxon>Bacillota</taxon>
        <taxon>Clostridia</taxon>
        <taxon>Lachnospirales</taxon>
        <taxon>Lachnospiraceae</taxon>
        <taxon>Lachnospiraceae incertae sedis</taxon>
        <taxon>Candidatus Pullilachnospira</taxon>
    </lineage>
</organism>
<dbReference type="InterPro" id="IPR020449">
    <property type="entry name" value="Tscrpt_reg_AraC-type_HTH"/>
</dbReference>
<evidence type="ECO:0000313" key="5">
    <source>
        <dbReference type="EMBL" id="HIR71288.1"/>
    </source>
</evidence>
<evidence type="ECO:0000256" key="3">
    <source>
        <dbReference type="ARBA" id="ARBA00023163"/>
    </source>
</evidence>
<keyword evidence="3" id="KW-0804">Transcription</keyword>
<dbReference type="PROSITE" id="PS01124">
    <property type="entry name" value="HTH_ARAC_FAMILY_2"/>
    <property type="match status" value="1"/>
</dbReference>
<name>A0A9D1EAM7_9FIRM</name>
<reference evidence="5" key="2">
    <citation type="journal article" date="2021" name="PeerJ">
        <title>Extensive microbial diversity within the chicken gut microbiome revealed by metagenomics and culture.</title>
        <authorList>
            <person name="Gilroy R."/>
            <person name="Ravi A."/>
            <person name="Getino M."/>
            <person name="Pursley I."/>
            <person name="Horton D.L."/>
            <person name="Alikhan N.F."/>
            <person name="Baker D."/>
            <person name="Gharbi K."/>
            <person name="Hall N."/>
            <person name="Watson M."/>
            <person name="Adriaenssens E.M."/>
            <person name="Foster-Nyarko E."/>
            <person name="Jarju S."/>
            <person name="Secka A."/>
            <person name="Antonio M."/>
            <person name="Oren A."/>
            <person name="Chaudhuri R.R."/>
            <person name="La Ragione R."/>
            <person name="Hildebrand F."/>
            <person name="Pallen M.J."/>
        </authorList>
    </citation>
    <scope>NUCLEOTIDE SEQUENCE</scope>
    <source>
        <strain evidence="5">ChiSjej5B23-6657</strain>
    </source>
</reference>
<sequence>MKTEKKQKPTFILSRKLHGPTQPDYLYLYLAGTGGGDVCIHESRLCLAPGDILLFSGALALKTEDSASDSRTDSRLLGFLSERADEHIGPLLFEQNDISRFLFRNSYVYHYEDYLVISAKDDPVPREIIDAMETELAAQRPYRTDMLIHLFCILMTHLVREHGEHCQREIPAPISEEGYRIFTDIINSDFRLTLSDIASSCHIAPSYASRYVRQHTGLSFSALLSGARDYVACLMLTTTPKSIRSIAAQVGYDTPENFVRAFKKKHGVTPSEYRSHGRDAR</sequence>
<dbReference type="InterPro" id="IPR018060">
    <property type="entry name" value="HTH_AraC"/>
</dbReference>
<evidence type="ECO:0000259" key="4">
    <source>
        <dbReference type="PROSITE" id="PS01124"/>
    </source>
</evidence>
<dbReference type="EMBL" id="DVHM01000134">
    <property type="protein sequence ID" value="HIR71288.1"/>
    <property type="molecule type" value="Genomic_DNA"/>
</dbReference>
<protein>
    <submittedName>
        <fullName evidence="5">Helix-turn-helix transcriptional regulator</fullName>
    </submittedName>
</protein>